<feature type="region of interest" description="Disordered" evidence="3">
    <location>
        <begin position="239"/>
        <end position="271"/>
    </location>
</feature>
<dbReference type="Proteomes" id="UP001219933">
    <property type="component" value="Chromosome 4"/>
</dbReference>
<name>A0AAF0EST5_9BASI</name>
<evidence type="ECO:0000256" key="1">
    <source>
        <dbReference type="ARBA" id="ARBA00005655"/>
    </source>
</evidence>
<proteinExistence type="inferred from homology"/>
<protein>
    <submittedName>
        <fullName evidence="4">Splicing factor</fullName>
    </submittedName>
</protein>
<keyword evidence="2" id="KW-0175">Coiled coil</keyword>
<dbReference type="GO" id="GO:0005685">
    <property type="term" value="C:U1 snRNP"/>
    <property type="evidence" value="ECO:0007669"/>
    <property type="project" value="InterPro"/>
</dbReference>
<feature type="coiled-coil region" evidence="2">
    <location>
        <begin position="134"/>
        <end position="187"/>
    </location>
</feature>
<evidence type="ECO:0000313" key="4">
    <source>
        <dbReference type="EMBL" id="WFD36100.1"/>
    </source>
</evidence>
<organism evidence="4 5">
    <name type="scientific">Malassezia cuniculi</name>
    <dbReference type="NCBI Taxonomy" id="948313"/>
    <lineage>
        <taxon>Eukaryota</taxon>
        <taxon>Fungi</taxon>
        <taxon>Dikarya</taxon>
        <taxon>Basidiomycota</taxon>
        <taxon>Ustilaginomycotina</taxon>
        <taxon>Malasseziomycetes</taxon>
        <taxon>Malasseziales</taxon>
        <taxon>Malasseziaceae</taxon>
        <taxon>Malassezia</taxon>
    </lineage>
</organism>
<dbReference type="Pfam" id="PF03194">
    <property type="entry name" value="LUC7"/>
    <property type="match status" value="1"/>
</dbReference>
<evidence type="ECO:0000256" key="2">
    <source>
        <dbReference type="SAM" id="Coils"/>
    </source>
</evidence>
<evidence type="ECO:0000313" key="5">
    <source>
        <dbReference type="Proteomes" id="UP001219933"/>
    </source>
</evidence>
<dbReference type="AlphaFoldDB" id="A0AAF0EST5"/>
<gene>
    <name evidence="4" type="primary">LUC7</name>
    <name evidence="4" type="ORF">MCUN1_002971</name>
</gene>
<dbReference type="GO" id="GO:0003729">
    <property type="term" value="F:mRNA binding"/>
    <property type="evidence" value="ECO:0007669"/>
    <property type="project" value="InterPro"/>
</dbReference>
<dbReference type="EMBL" id="CP119880">
    <property type="protein sequence ID" value="WFD36100.1"/>
    <property type="molecule type" value="Genomic_DNA"/>
</dbReference>
<accession>A0AAF0EST5</accession>
<evidence type="ECO:0000256" key="3">
    <source>
        <dbReference type="SAM" id="MobiDB-lite"/>
    </source>
</evidence>
<reference evidence="4" key="1">
    <citation type="submission" date="2023-03" db="EMBL/GenBank/DDBJ databases">
        <title>Mating type loci evolution in Malassezia.</title>
        <authorList>
            <person name="Coelho M.A."/>
        </authorList>
    </citation>
    <scope>NUCLEOTIDE SEQUENCE</scope>
    <source>
        <strain evidence="4">CBS 11721</strain>
    </source>
</reference>
<feature type="compositionally biased region" description="Polar residues" evidence="3">
    <location>
        <begin position="244"/>
        <end position="253"/>
    </location>
</feature>
<dbReference type="PANTHER" id="PTHR12375">
    <property type="entry name" value="RNA-BINDING PROTEIN LUC7-RELATED"/>
    <property type="match status" value="1"/>
</dbReference>
<comment type="similarity">
    <text evidence="1">Belongs to the Luc7 family.</text>
</comment>
<dbReference type="GO" id="GO:0006376">
    <property type="term" value="P:mRNA splice site recognition"/>
    <property type="evidence" value="ECO:0007669"/>
    <property type="project" value="InterPro"/>
</dbReference>
<dbReference type="InterPro" id="IPR004882">
    <property type="entry name" value="Luc7-rel"/>
</dbReference>
<sequence>MGRKAEVQRIALERLMGPEVMGTADANIQFTDAKACRNFLCGTCPHDLFSNTVSRAANEKMDMGPCPKSHLPRLKEQYEAALQRGEKFPQIIGEHQRYVQNFIADIDRKINANKRRLDQTPEETEKFNTIMSEISDIEAALAIATSEMESLGEQGLVEESLAELDKVEALKVERQAKDRELQTLQENSGASGNQKLRVCDICGAYLSILDSDRRLADHFGGKMHLGYLRLRELLEEFEKERRSQSAAPNTPRQPSLPERWRRRSRSPEPRP</sequence>
<keyword evidence="5" id="KW-1185">Reference proteome</keyword>